<keyword evidence="2" id="KW-0238">DNA-binding</keyword>
<dbReference type="InterPro" id="IPR000792">
    <property type="entry name" value="Tscrpt_reg_LuxR_C"/>
</dbReference>
<proteinExistence type="predicted"/>
<dbReference type="Pfam" id="PF00196">
    <property type="entry name" value="GerE"/>
    <property type="match status" value="1"/>
</dbReference>
<dbReference type="SUPFAM" id="SSF46894">
    <property type="entry name" value="C-terminal effector domain of the bipartite response regulators"/>
    <property type="match status" value="1"/>
</dbReference>
<dbReference type="InterPro" id="IPR016032">
    <property type="entry name" value="Sig_transdc_resp-reg_C-effctor"/>
</dbReference>
<dbReference type="RefSeq" id="WP_208866187.1">
    <property type="nucleotide sequence ID" value="NZ_BAAARX010000002.1"/>
</dbReference>
<dbReference type="EMBL" id="CP017839">
    <property type="protein sequence ID" value="APA96877.1"/>
    <property type="molecule type" value="Genomic_DNA"/>
</dbReference>
<evidence type="ECO:0000256" key="3">
    <source>
        <dbReference type="ARBA" id="ARBA00023163"/>
    </source>
</evidence>
<evidence type="ECO:0000256" key="1">
    <source>
        <dbReference type="ARBA" id="ARBA00023015"/>
    </source>
</evidence>
<sequence>MFALAHGLTPRERQVLAGLSAGMDSRALAQRLAVSEHTVHDHVKAVLAKTCSATRQTLLSRIAGTG</sequence>
<organism evidence="5 6">
    <name type="scientific">Nocardia seriolae</name>
    <dbReference type="NCBI Taxonomy" id="37332"/>
    <lineage>
        <taxon>Bacteria</taxon>
        <taxon>Bacillati</taxon>
        <taxon>Actinomycetota</taxon>
        <taxon>Actinomycetes</taxon>
        <taxon>Mycobacteriales</taxon>
        <taxon>Nocardiaceae</taxon>
        <taxon>Nocardia</taxon>
    </lineage>
</organism>
<dbReference type="GeneID" id="93369503"/>
<dbReference type="KEGG" id="nsr:NS506_02817"/>
<evidence type="ECO:0000313" key="6">
    <source>
        <dbReference type="Proteomes" id="UP000180166"/>
    </source>
</evidence>
<dbReference type="InterPro" id="IPR036388">
    <property type="entry name" value="WH-like_DNA-bd_sf"/>
</dbReference>
<evidence type="ECO:0000313" key="5">
    <source>
        <dbReference type="EMBL" id="APA96877.1"/>
    </source>
</evidence>
<reference evidence="5 6" key="1">
    <citation type="submission" date="2016-10" db="EMBL/GenBank/DDBJ databases">
        <title>Genome sequence of Nocardia seriolae strain EM150506, isolated from Anguila japonica.</title>
        <authorList>
            <person name="Han H.-J."/>
        </authorList>
    </citation>
    <scope>NUCLEOTIDE SEQUENCE [LARGE SCALE GENOMIC DNA]</scope>
    <source>
        <strain evidence="5 6">EM150506</strain>
    </source>
</reference>
<dbReference type="AlphaFoldDB" id="A0ABC8AS17"/>
<dbReference type="GO" id="GO:0003677">
    <property type="term" value="F:DNA binding"/>
    <property type="evidence" value="ECO:0007669"/>
    <property type="project" value="UniProtKB-KW"/>
</dbReference>
<keyword evidence="1" id="KW-0805">Transcription regulation</keyword>
<name>A0ABC8AS17_9NOCA</name>
<accession>A0ABC8AS17</accession>
<dbReference type="Proteomes" id="UP000180166">
    <property type="component" value="Chromosome"/>
</dbReference>
<dbReference type="SMART" id="SM00421">
    <property type="entry name" value="HTH_LUXR"/>
    <property type="match status" value="1"/>
</dbReference>
<feature type="domain" description="HTH luxR-type" evidence="4">
    <location>
        <begin position="1"/>
        <end position="66"/>
    </location>
</feature>
<dbReference type="PANTHER" id="PTHR44688">
    <property type="entry name" value="DNA-BINDING TRANSCRIPTIONAL ACTIVATOR DEVR_DOSR"/>
    <property type="match status" value="1"/>
</dbReference>
<evidence type="ECO:0000259" key="4">
    <source>
        <dbReference type="PROSITE" id="PS50043"/>
    </source>
</evidence>
<dbReference type="PROSITE" id="PS50043">
    <property type="entry name" value="HTH_LUXR_2"/>
    <property type="match status" value="1"/>
</dbReference>
<dbReference type="PRINTS" id="PR00038">
    <property type="entry name" value="HTHLUXR"/>
</dbReference>
<dbReference type="Gene3D" id="1.10.10.10">
    <property type="entry name" value="Winged helix-like DNA-binding domain superfamily/Winged helix DNA-binding domain"/>
    <property type="match status" value="1"/>
</dbReference>
<dbReference type="PANTHER" id="PTHR44688:SF16">
    <property type="entry name" value="DNA-BINDING TRANSCRIPTIONAL ACTIVATOR DEVR_DOSR"/>
    <property type="match status" value="1"/>
</dbReference>
<evidence type="ECO:0000256" key="2">
    <source>
        <dbReference type="ARBA" id="ARBA00023125"/>
    </source>
</evidence>
<gene>
    <name evidence="5" type="ORF">NS506_02817</name>
</gene>
<protein>
    <recommendedName>
        <fullName evidence="4">HTH luxR-type domain-containing protein</fullName>
    </recommendedName>
</protein>
<keyword evidence="3" id="KW-0804">Transcription</keyword>